<dbReference type="EMBL" id="GBXM01045728">
    <property type="protein sequence ID" value="JAH62849.1"/>
    <property type="molecule type" value="Transcribed_RNA"/>
</dbReference>
<accession>A0A0E9UAE5</accession>
<protein>
    <submittedName>
        <fullName evidence="2">Uncharacterized protein</fullName>
    </submittedName>
</protein>
<evidence type="ECO:0000256" key="1">
    <source>
        <dbReference type="SAM" id="Phobius"/>
    </source>
</evidence>
<keyword evidence="1" id="KW-0812">Transmembrane</keyword>
<feature type="transmembrane region" description="Helical" evidence="1">
    <location>
        <begin position="6"/>
        <end position="22"/>
    </location>
</feature>
<dbReference type="AlphaFoldDB" id="A0A0E9UAE5"/>
<name>A0A0E9UAE5_ANGAN</name>
<keyword evidence="1" id="KW-0472">Membrane</keyword>
<reference evidence="2" key="2">
    <citation type="journal article" date="2015" name="Fish Shellfish Immunol.">
        <title>Early steps in the European eel (Anguilla anguilla)-Vibrio vulnificus interaction in the gills: Role of the RtxA13 toxin.</title>
        <authorList>
            <person name="Callol A."/>
            <person name="Pajuelo D."/>
            <person name="Ebbesson L."/>
            <person name="Teles M."/>
            <person name="MacKenzie S."/>
            <person name="Amaro C."/>
        </authorList>
    </citation>
    <scope>NUCLEOTIDE SEQUENCE</scope>
</reference>
<sequence length="25" mass="3006">MNYLLIIIYISLVVNFYLPSNMKNE</sequence>
<organism evidence="2">
    <name type="scientific">Anguilla anguilla</name>
    <name type="common">European freshwater eel</name>
    <name type="synonym">Muraena anguilla</name>
    <dbReference type="NCBI Taxonomy" id="7936"/>
    <lineage>
        <taxon>Eukaryota</taxon>
        <taxon>Metazoa</taxon>
        <taxon>Chordata</taxon>
        <taxon>Craniata</taxon>
        <taxon>Vertebrata</taxon>
        <taxon>Euteleostomi</taxon>
        <taxon>Actinopterygii</taxon>
        <taxon>Neopterygii</taxon>
        <taxon>Teleostei</taxon>
        <taxon>Anguilliformes</taxon>
        <taxon>Anguillidae</taxon>
        <taxon>Anguilla</taxon>
    </lineage>
</organism>
<keyword evidence="1" id="KW-1133">Transmembrane helix</keyword>
<reference evidence="2" key="1">
    <citation type="submission" date="2014-11" db="EMBL/GenBank/DDBJ databases">
        <authorList>
            <person name="Amaro Gonzalez C."/>
        </authorList>
    </citation>
    <scope>NUCLEOTIDE SEQUENCE</scope>
</reference>
<evidence type="ECO:0000313" key="2">
    <source>
        <dbReference type="EMBL" id="JAH62849.1"/>
    </source>
</evidence>
<proteinExistence type="predicted"/>